<feature type="region of interest" description="Disordered" evidence="1">
    <location>
        <begin position="69"/>
        <end position="100"/>
    </location>
</feature>
<reference evidence="2" key="2">
    <citation type="submission" date="2021-10" db="EMBL/GenBank/DDBJ databases">
        <title>Phylogenomics reveals ancestral predisposition of the termite-cultivated fungus Termitomyces towards a domesticated lifestyle.</title>
        <authorList>
            <person name="Auxier B."/>
            <person name="Grum-Grzhimaylo A."/>
            <person name="Cardenas M.E."/>
            <person name="Lodge J.D."/>
            <person name="Laessoe T."/>
            <person name="Pedersen O."/>
            <person name="Smith M.E."/>
            <person name="Kuyper T.W."/>
            <person name="Franco-Molano E.A."/>
            <person name="Baroni T.J."/>
            <person name="Aanen D.K."/>
        </authorList>
    </citation>
    <scope>NUCLEOTIDE SEQUENCE</scope>
    <source>
        <strain evidence="2">AP01</strain>
        <tissue evidence="2">Mycelium</tissue>
    </source>
</reference>
<proteinExistence type="predicted"/>
<dbReference type="OrthoDB" id="60033at2759"/>
<evidence type="ECO:0000313" key="3">
    <source>
        <dbReference type="Proteomes" id="UP000775547"/>
    </source>
</evidence>
<evidence type="ECO:0000313" key="2">
    <source>
        <dbReference type="EMBL" id="KAG5644869.1"/>
    </source>
</evidence>
<feature type="compositionally biased region" description="Polar residues" evidence="1">
    <location>
        <begin position="1"/>
        <end position="16"/>
    </location>
</feature>
<feature type="compositionally biased region" description="Basic and acidic residues" evidence="1">
    <location>
        <begin position="117"/>
        <end position="128"/>
    </location>
</feature>
<accession>A0A9P7G8J8</accession>
<sequence>MTSLRKLSQKSDSSMTARIATPVTSKALEDSLPPPVLANSNSISIRRKKKARVGGLAVHWARFKRRVGTGTAPSSSSLVGESTGESNNYLRREGPLQDDGGEVDEVVVDRIWSEDIKSSTTHSEHGASPEKSGGSHPMGQSASDRGSLAPEGFWSTFRPIVFLRWRLWPKFAKIFVTRFADEKSEAQYEQENWFMKKSPALWASLWLIVNWVLGCIFTKPLYQHFDRIFYFGALQAIGLFGLKMNRLPAAIGACTFFIT</sequence>
<feature type="compositionally biased region" description="Polar residues" evidence="1">
    <location>
        <begin position="71"/>
        <end position="89"/>
    </location>
</feature>
<keyword evidence="3" id="KW-1185">Reference proteome</keyword>
<gene>
    <name evidence="2" type="ORF">DXG03_007510</name>
</gene>
<organism evidence="2 3">
    <name type="scientific">Asterophora parasitica</name>
    <dbReference type="NCBI Taxonomy" id="117018"/>
    <lineage>
        <taxon>Eukaryota</taxon>
        <taxon>Fungi</taxon>
        <taxon>Dikarya</taxon>
        <taxon>Basidiomycota</taxon>
        <taxon>Agaricomycotina</taxon>
        <taxon>Agaricomycetes</taxon>
        <taxon>Agaricomycetidae</taxon>
        <taxon>Agaricales</taxon>
        <taxon>Tricholomatineae</taxon>
        <taxon>Lyophyllaceae</taxon>
        <taxon>Asterophora</taxon>
    </lineage>
</organism>
<feature type="region of interest" description="Disordered" evidence="1">
    <location>
        <begin position="1"/>
        <end position="40"/>
    </location>
</feature>
<reference evidence="2" key="1">
    <citation type="submission" date="2020-07" db="EMBL/GenBank/DDBJ databases">
        <authorList>
            <person name="Nieuwenhuis M."/>
            <person name="Van De Peppel L.J.J."/>
        </authorList>
    </citation>
    <scope>NUCLEOTIDE SEQUENCE</scope>
    <source>
        <strain evidence="2">AP01</strain>
        <tissue evidence="2">Mycelium</tissue>
    </source>
</reference>
<evidence type="ECO:0000256" key="1">
    <source>
        <dbReference type="SAM" id="MobiDB-lite"/>
    </source>
</evidence>
<comment type="caution">
    <text evidence="2">The sequence shown here is derived from an EMBL/GenBank/DDBJ whole genome shotgun (WGS) entry which is preliminary data.</text>
</comment>
<name>A0A9P7G8J8_9AGAR</name>
<protein>
    <submittedName>
        <fullName evidence="2">Uncharacterized protein</fullName>
    </submittedName>
</protein>
<dbReference type="AlphaFoldDB" id="A0A9P7G8J8"/>
<dbReference type="Proteomes" id="UP000775547">
    <property type="component" value="Unassembled WGS sequence"/>
</dbReference>
<feature type="region of interest" description="Disordered" evidence="1">
    <location>
        <begin position="117"/>
        <end position="147"/>
    </location>
</feature>
<dbReference type="EMBL" id="JABCKV010000056">
    <property type="protein sequence ID" value="KAG5644869.1"/>
    <property type="molecule type" value="Genomic_DNA"/>
</dbReference>